<organism evidence="2 3">
    <name type="scientific">Streptomyces minutiscleroticus</name>
    <dbReference type="NCBI Taxonomy" id="68238"/>
    <lineage>
        <taxon>Bacteria</taxon>
        <taxon>Bacillati</taxon>
        <taxon>Actinomycetota</taxon>
        <taxon>Actinomycetes</taxon>
        <taxon>Kitasatosporales</taxon>
        <taxon>Streptomycetaceae</taxon>
        <taxon>Streptomyces</taxon>
    </lineage>
</organism>
<comment type="caution">
    <text evidence="2">The sequence shown here is derived from an EMBL/GenBank/DDBJ whole genome shotgun (WGS) entry which is preliminary data.</text>
</comment>
<dbReference type="EMBL" id="BMVU01000021">
    <property type="protein sequence ID" value="GGX84207.1"/>
    <property type="molecule type" value="Genomic_DNA"/>
</dbReference>
<accession>A0A918U365</accession>
<proteinExistence type="predicted"/>
<feature type="compositionally biased region" description="Pro residues" evidence="1">
    <location>
        <begin position="89"/>
        <end position="99"/>
    </location>
</feature>
<name>A0A918U365_9ACTN</name>
<evidence type="ECO:0000256" key="1">
    <source>
        <dbReference type="SAM" id="MobiDB-lite"/>
    </source>
</evidence>
<gene>
    <name evidence="2" type="ORF">GCM10010358_43000</name>
</gene>
<reference evidence="2" key="2">
    <citation type="submission" date="2020-09" db="EMBL/GenBank/DDBJ databases">
        <authorList>
            <person name="Sun Q."/>
            <person name="Ohkuma M."/>
        </authorList>
    </citation>
    <scope>NUCLEOTIDE SEQUENCE</scope>
    <source>
        <strain evidence="2">JCM 4790</strain>
    </source>
</reference>
<feature type="compositionally biased region" description="Low complexity" evidence="1">
    <location>
        <begin position="32"/>
        <end position="48"/>
    </location>
</feature>
<feature type="region of interest" description="Disordered" evidence="1">
    <location>
        <begin position="32"/>
        <end position="99"/>
    </location>
</feature>
<dbReference type="AlphaFoldDB" id="A0A918U365"/>
<dbReference type="Proteomes" id="UP000619244">
    <property type="component" value="Unassembled WGS sequence"/>
</dbReference>
<reference evidence="2" key="1">
    <citation type="journal article" date="2014" name="Int. J. Syst. Evol. Microbiol.">
        <title>Complete genome sequence of Corynebacterium casei LMG S-19264T (=DSM 44701T), isolated from a smear-ripened cheese.</title>
        <authorList>
            <consortium name="US DOE Joint Genome Institute (JGI-PGF)"/>
            <person name="Walter F."/>
            <person name="Albersmeier A."/>
            <person name="Kalinowski J."/>
            <person name="Ruckert C."/>
        </authorList>
    </citation>
    <scope>NUCLEOTIDE SEQUENCE</scope>
    <source>
        <strain evidence="2">JCM 4790</strain>
    </source>
</reference>
<evidence type="ECO:0000313" key="2">
    <source>
        <dbReference type="EMBL" id="GGX84207.1"/>
    </source>
</evidence>
<protein>
    <submittedName>
        <fullName evidence="2">Uncharacterized protein</fullName>
    </submittedName>
</protein>
<evidence type="ECO:0000313" key="3">
    <source>
        <dbReference type="Proteomes" id="UP000619244"/>
    </source>
</evidence>
<keyword evidence="3" id="KW-1185">Reference proteome</keyword>
<sequence length="99" mass="10129">MRKCGDSAPLPPYVVFRPAPLKGRRDHLVHGTTSERAVATTSARRTVTGYPGADVSPRQTAVTTVPVTPGPGPVGLFPGEPAGTGSAQHPPPPPSAICP</sequence>